<evidence type="ECO:0000313" key="2">
    <source>
        <dbReference type="Proteomes" id="UP000305401"/>
    </source>
</evidence>
<proteinExistence type="predicted"/>
<dbReference type="Proteomes" id="UP000305401">
    <property type="component" value="Unassembled WGS sequence"/>
</dbReference>
<gene>
    <name evidence="1" type="ORF">E5990_11245</name>
</gene>
<reference evidence="1" key="1">
    <citation type="submission" date="2019-04" db="EMBL/GenBank/DDBJ databases">
        <title>Microbes associate with the intestines of laboratory mice.</title>
        <authorList>
            <person name="Navarre W."/>
            <person name="Wong E."/>
            <person name="Huang K.C."/>
            <person name="Tropini C."/>
            <person name="Ng K."/>
            <person name="Yu B."/>
        </authorList>
    </citation>
    <scope>NUCLEOTIDE SEQUENCE</scope>
    <source>
        <strain evidence="1">NM86_A22</strain>
    </source>
</reference>
<accession>A0AC61S3I2</accession>
<protein>
    <submittedName>
        <fullName evidence="1">Aspartate 4-decarboxylase</fullName>
    </submittedName>
</protein>
<keyword evidence="2" id="KW-1185">Reference proteome</keyword>
<feature type="non-terminal residue" evidence="1">
    <location>
        <position position="109"/>
    </location>
</feature>
<comment type="caution">
    <text evidence="1">The sequence shown here is derived from an EMBL/GenBank/DDBJ whole genome shotgun (WGS) entry which is preliminary data.</text>
</comment>
<name>A0AC61S3I2_9BACT</name>
<dbReference type="EMBL" id="SSTG01000262">
    <property type="protein sequence ID" value="THG39250.1"/>
    <property type="molecule type" value="Genomic_DNA"/>
</dbReference>
<organism evidence="1 2">
    <name type="scientific">Muribaculum caecicola</name>
    <dbReference type="NCBI Taxonomy" id="3038144"/>
    <lineage>
        <taxon>Bacteria</taxon>
        <taxon>Pseudomonadati</taxon>
        <taxon>Bacteroidota</taxon>
        <taxon>Bacteroidia</taxon>
        <taxon>Bacteroidales</taxon>
        <taxon>Muribaculaceae</taxon>
        <taxon>Muribaculum</taxon>
    </lineage>
</organism>
<sequence length="109" mass="12036">MDNLMNSPIDEELSKLSPFELKGRIIEMANDKVKKAANILLNAGRGNPNWVASEARSAFFALGQFAMNECSRTLNMPEGIAGVPEKEGISVRFETWMRENSSLAGVDFL</sequence>
<evidence type="ECO:0000313" key="1">
    <source>
        <dbReference type="EMBL" id="THG39250.1"/>
    </source>
</evidence>